<comment type="caution">
    <text evidence="2">The sequence shown here is derived from an EMBL/GenBank/DDBJ whole genome shotgun (WGS) entry which is preliminary data.</text>
</comment>
<organism evidence="2 3">
    <name type="scientific">Gordonia desulfuricans</name>
    <dbReference type="NCBI Taxonomy" id="89051"/>
    <lineage>
        <taxon>Bacteria</taxon>
        <taxon>Bacillati</taxon>
        <taxon>Actinomycetota</taxon>
        <taxon>Actinomycetes</taxon>
        <taxon>Mycobacteriales</taxon>
        <taxon>Gordoniaceae</taxon>
        <taxon>Gordonia</taxon>
    </lineage>
</organism>
<evidence type="ECO:0000313" key="2">
    <source>
        <dbReference type="EMBL" id="NDK88870.1"/>
    </source>
</evidence>
<proteinExistence type="predicted"/>
<keyword evidence="1" id="KW-1133">Transmembrane helix</keyword>
<name>A0A7K3LKV7_9ACTN</name>
<evidence type="ECO:0000313" key="3">
    <source>
        <dbReference type="Proteomes" id="UP000466307"/>
    </source>
</evidence>
<sequence>MATVEGAYAIAAIVVVLILALGGIGAAITSIRCTDAAREVARLTAADDPDARAAGQRLVGADARITVSENDERIVVEVTDGVLMLPGLTMSARAVAVPEPDGSDQVVFAPGVQP</sequence>
<dbReference type="NCBIfam" id="NF041390">
    <property type="entry name" value="TadE_Rv3655c"/>
    <property type="match status" value="1"/>
</dbReference>
<evidence type="ECO:0000256" key="1">
    <source>
        <dbReference type="SAM" id="Phobius"/>
    </source>
</evidence>
<dbReference type="Proteomes" id="UP000466307">
    <property type="component" value="Unassembled WGS sequence"/>
</dbReference>
<dbReference type="AlphaFoldDB" id="A0A7K3LKV7"/>
<dbReference type="EMBL" id="JAADZU010000009">
    <property type="protein sequence ID" value="NDK88870.1"/>
    <property type="molecule type" value="Genomic_DNA"/>
</dbReference>
<reference evidence="2 3" key="1">
    <citation type="submission" date="2020-01" db="EMBL/GenBank/DDBJ databases">
        <title>Investigation of new actinobacteria for the biodesulphurisation of diesel fuel.</title>
        <authorList>
            <person name="Athi Narayanan S.M."/>
        </authorList>
    </citation>
    <scope>NUCLEOTIDE SEQUENCE [LARGE SCALE GENOMIC DNA]</scope>
    <source>
        <strain evidence="2 3">213E</strain>
    </source>
</reference>
<dbReference type="RefSeq" id="WP_053777499.1">
    <property type="nucleotide sequence ID" value="NZ_JAADZU010000009.1"/>
</dbReference>
<accession>A0A7K3LKV7</accession>
<keyword evidence="1" id="KW-0812">Transmembrane</keyword>
<protein>
    <submittedName>
        <fullName evidence="2">Pilus assembly protein TadE</fullName>
    </submittedName>
</protein>
<dbReference type="InterPro" id="IPR049790">
    <property type="entry name" value="Rv3655c/TadE"/>
</dbReference>
<keyword evidence="3" id="KW-1185">Reference proteome</keyword>
<feature type="transmembrane region" description="Helical" evidence="1">
    <location>
        <begin position="6"/>
        <end position="28"/>
    </location>
</feature>
<keyword evidence="1" id="KW-0472">Membrane</keyword>
<gene>
    <name evidence="2" type="ORF">GYA93_04655</name>
</gene>